<dbReference type="InterPro" id="IPR048733">
    <property type="entry name" value="CFA69_ARM_dom"/>
</dbReference>
<dbReference type="InterPro" id="IPR048732">
    <property type="entry name" value="CFA69"/>
</dbReference>
<evidence type="ECO:0000313" key="3">
    <source>
        <dbReference type="Proteomes" id="UP000694523"/>
    </source>
</evidence>
<dbReference type="InterPro" id="IPR011989">
    <property type="entry name" value="ARM-like"/>
</dbReference>
<reference evidence="2" key="2">
    <citation type="submission" date="2025-09" db="UniProtKB">
        <authorList>
            <consortium name="Ensembl"/>
        </authorList>
    </citation>
    <scope>IDENTIFICATION</scope>
</reference>
<name>A0A8C6T0W8_9GOBI</name>
<dbReference type="GO" id="GO:0097225">
    <property type="term" value="C:sperm midpiece"/>
    <property type="evidence" value="ECO:0007669"/>
    <property type="project" value="TreeGrafter"/>
</dbReference>
<dbReference type="GO" id="GO:0097730">
    <property type="term" value="C:non-motile cilium"/>
    <property type="evidence" value="ECO:0007669"/>
    <property type="project" value="TreeGrafter"/>
</dbReference>
<feature type="domain" description="Cilia- and flagella-associated protein 69 ARM repeats" evidence="1">
    <location>
        <begin position="1"/>
        <end position="144"/>
    </location>
</feature>
<organism evidence="2 3">
    <name type="scientific">Neogobius melanostomus</name>
    <name type="common">round goby</name>
    <dbReference type="NCBI Taxonomy" id="47308"/>
    <lineage>
        <taxon>Eukaryota</taxon>
        <taxon>Metazoa</taxon>
        <taxon>Chordata</taxon>
        <taxon>Craniata</taxon>
        <taxon>Vertebrata</taxon>
        <taxon>Euteleostomi</taxon>
        <taxon>Actinopterygii</taxon>
        <taxon>Neopterygii</taxon>
        <taxon>Teleostei</taxon>
        <taxon>Neoteleostei</taxon>
        <taxon>Acanthomorphata</taxon>
        <taxon>Gobiaria</taxon>
        <taxon>Gobiiformes</taxon>
        <taxon>Gobioidei</taxon>
        <taxon>Gobiidae</taxon>
        <taxon>Benthophilinae</taxon>
        <taxon>Neogobiini</taxon>
        <taxon>Neogobius</taxon>
    </lineage>
</organism>
<dbReference type="Ensembl" id="ENSNMLT00000015525.1">
    <property type="protein sequence ID" value="ENSNMLP00000013801.1"/>
    <property type="gene ID" value="ENSNMLG00000009239.1"/>
</dbReference>
<proteinExistence type="predicted"/>
<dbReference type="GO" id="GO:0042048">
    <property type="term" value="P:olfactory behavior"/>
    <property type="evidence" value="ECO:0007669"/>
    <property type="project" value="TreeGrafter"/>
</dbReference>
<dbReference type="GO" id="GO:1990834">
    <property type="term" value="P:response to odorant"/>
    <property type="evidence" value="ECO:0007669"/>
    <property type="project" value="TreeGrafter"/>
</dbReference>
<dbReference type="AlphaFoldDB" id="A0A8C6T0W8"/>
<dbReference type="Gene3D" id="1.25.10.10">
    <property type="entry name" value="Leucine-rich Repeat Variant"/>
    <property type="match status" value="1"/>
</dbReference>
<dbReference type="Proteomes" id="UP000694523">
    <property type="component" value="Unplaced"/>
</dbReference>
<protein>
    <recommendedName>
        <fullName evidence="1">Cilia- and flagella-associated protein 69 ARM repeats domain-containing protein</fullName>
    </recommendedName>
</protein>
<sequence>YRLQLLENSDLSQTLVLSLATVHHRPDIKLQLLQTLRLLSVSDLNCALMLRARGAATVCLHMNESESFGPVLFHSTEILWNLLERGNKHHVMAQLSTMECLVSLKEAFLHQLMTAVHHPELKLRNDLLVITTLISENSNTLLIVNPQEENVILAVLLLTKERQEKWSLAQTKELQLQALLTLCSLAPLLLDEYMSYHGNAFVLSLLGLHTQEGQRLSLQLLTALTSLGEEIVNQDLCDQGAIGLLMQVEGSADEEDAVALEMKSDIQLILSALCDTDMHRKELFGSEGVEMVVHFLKKGGDRFYSGLGHNKLIISTVDCVRSCIVGCYTTEDFFLAKNGVCLLLDLLCVILATLLELCDNPNMASHVRTWRDRDGQTAPRVLLQAWRDEEAELEVQRSQDGCITDPKKPISHKLQEDLRSLCLDTSTSAAILELEENLRSKIYSIFCALGFHDLPGLSPEDYVTLSIIRRYLDFKVAEVWDEVNEELARDGIRPVTPDRQSLETLCRISEETAKRVIEEQSSILQRREEEDLSLEQLMYSEVKSQQKELVAKSWNDYVSKTSNYEVLKVCYTFTSLLMMEHNLLIFNLTQTAVILVFY</sequence>
<dbReference type="GO" id="GO:1902093">
    <property type="term" value="P:positive regulation of flagellated sperm motility"/>
    <property type="evidence" value="ECO:0007669"/>
    <property type="project" value="TreeGrafter"/>
</dbReference>
<keyword evidence="3" id="KW-1185">Reference proteome</keyword>
<dbReference type="PANTHER" id="PTHR14716">
    <property type="entry name" value="CILIA- AND FLAGELLA-ASSOCIATED PROTEIN 69"/>
    <property type="match status" value="1"/>
</dbReference>
<dbReference type="PANTHER" id="PTHR14716:SF0">
    <property type="entry name" value="CILIA- AND FLAGELLA-ASSOCIATED PROTEIN 69"/>
    <property type="match status" value="1"/>
</dbReference>
<evidence type="ECO:0000313" key="2">
    <source>
        <dbReference type="Ensembl" id="ENSNMLP00000013801.1"/>
    </source>
</evidence>
<evidence type="ECO:0000259" key="1">
    <source>
        <dbReference type="Pfam" id="PF21049"/>
    </source>
</evidence>
<reference evidence="2" key="1">
    <citation type="submission" date="2025-08" db="UniProtKB">
        <authorList>
            <consortium name="Ensembl"/>
        </authorList>
    </citation>
    <scope>IDENTIFICATION</scope>
</reference>
<accession>A0A8C6T0W8</accession>
<feature type="domain" description="Cilia- and flagella-associated protein 69 ARM repeats" evidence="1">
    <location>
        <begin position="148"/>
        <end position="483"/>
    </location>
</feature>
<dbReference type="SUPFAM" id="SSF48371">
    <property type="entry name" value="ARM repeat"/>
    <property type="match status" value="1"/>
</dbReference>
<dbReference type="InterPro" id="IPR016024">
    <property type="entry name" value="ARM-type_fold"/>
</dbReference>
<dbReference type="Pfam" id="PF21049">
    <property type="entry name" value="CFA69_ARM_rpt"/>
    <property type="match status" value="2"/>
</dbReference>